<name>A0ABU4Z106_9HYPH</name>
<organism evidence="2 3">
    <name type="scientific">Mesorhizobium captivum</name>
    <dbReference type="NCBI Taxonomy" id="3072319"/>
    <lineage>
        <taxon>Bacteria</taxon>
        <taxon>Pseudomonadati</taxon>
        <taxon>Pseudomonadota</taxon>
        <taxon>Alphaproteobacteria</taxon>
        <taxon>Hyphomicrobiales</taxon>
        <taxon>Phyllobacteriaceae</taxon>
        <taxon>Mesorhizobium</taxon>
    </lineage>
</organism>
<accession>A0ABU4Z106</accession>
<dbReference type="RefSeq" id="WP_320226877.1">
    <property type="nucleotide sequence ID" value="NZ_JAVIJC010000014.1"/>
</dbReference>
<proteinExistence type="predicted"/>
<keyword evidence="3" id="KW-1185">Reference proteome</keyword>
<sequence length="66" mass="7296">MDSAFKTAPYGAYTTDQLRRMEKEATDATAIVMQGEIARRERVAAGDVDSMTPGERLRFAKTGKAR</sequence>
<comment type="caution">
    <text evidence="2">The sequence shown here is derived from an EMBL/GenBank/DDBJ whole genome shotgun (WGS) entry which is preliminary data.</text>
</comment>
<evidence type="ECO:0008006" key="4">
    <source>
        <dbReference type="Google" id="ProtNLM"/>
    </source>
</evidence>
<protein>
    <recommendedName>
        <fullName evidence="4">Antitoxin VbhA domain-containing protein</fullName>
    </recommendedName>
</protein>
<evidence type="ECO:0000313" key="2">
    <source>
        <dbReference type="EMBL" id="MDX8492895.1"/>
    </source>
</evidence>
<dbReference type="EMBL" id="JAVIJC010000014">
    <property type="protein sequence ID" value="MDX8492895.1"/>
    <property type="molecule type" value="Genomic_DNA"/>
</dbReference>
<gene>
    <name evidence="2" type="ORF">RFN29_15055</name>
</gene>
<dbReference type="Proteomes" id="UP001271249">
    <property type="component" value="Unassembled WGS sequence"/>
</dbReference>
<reference evidence="2 3" key="1">
    <citation type="submission" date="2023-08" db="EMBL/GenBank/DDBJ databases">
        <title>Implementing the SeqCode for naming new Mesorhizobium species isolated from Vachellia karroo root nodules.</title>
        <authorList>
            <person name="Van Lill M."/>
        </authorList>
    </citation>
    <scope>NUCLEOTIDE SEQUENCE [LARGE SCALE GENOMIC DNA]</scope>
    <source>
        <strain evidence="2 3">VK22B</strain>
    </source>
</reference>
<feature type="region of interest" description="Disordered" evidence="1">
    <location>
        <begin position="44"/>
        <end position="66"/>
    </location>
</feature>
<evidence type="ECO:0000313" key="3">
    <source>
        <dbReference type="Proteomes" id="UP001271249"/>
    </source>
</evidence>
<evidence type="ECO:0000256" key="1">
    <source>
        <dbReference type="SAM" id="MobiDB-lite"/>
    </source>
</evidence>